<comment type="similarity">
    <text evidence="1">Belongs to the TolB family.</text>
</comment>
<dbReference type="AlphaFoldDB" id="A0A1E7Z759"/>
<dbReference type="Proteomes" id="UP000175691">
    <property type="component" value="Unassembled WGS sequence"/>
</dbReference>
<comment type="caution">
    <text evidence="2">The sequence shown here is derived from an EMBL/GenBank/DDBJ whole genome shotgun (WGS) entry which is preliminary data.</text>
</comment>
<dbReference type="Gene3D" id="2.120.10.30">
    <property type="entry name" value="TolB, C-terminal domain"/>
    <property type="match status" value="1"/>
</dbReference>
<dbReference type="EMBL" id="MDHN01000040">
    <property type="protein sequence ID" value="OFC69366.1"/>
    <property type="molecule type" value="Genomic_DNA"/>
</dbReference>
<sequence>MYFMAESVPLNRPPETALYELDLVTKAISPILRSSDSFTPYRFALTNVNKRFAIAGESERNTIEFRIFEVDSGKLSEPFASLPLGFTEINWYDESQLVVHHLNKLYLLSLDGELTKLPIDSFMRIFNPVVAPQSGNIAMTVTEQDRDLVLIDMDSQREQRVINSTGEDHLGRISANARLLAYVSARSGVQQVMIAADGKTLQVFPNPENLPVNRAPVWDKSGRRLAFAQGQNLHVFDTRTQALQTIAMPDWFTSVLDWYEDGERLLLATKKDNQSWFEVFDLQSQTSQRITETGVNYYARLDRNDALVFSVDDTVYWGENRYQHPTFTQSHGRYFPSGNTLIYQAGDSVYAFDGQRVSTLLATLPNDAQQLIDANANQLLFESSVTARARIVKLD</sequence>
<dbReference type="PANTHER" id="PTHR36842:SF1">
    <property type="entry name" value="PROTEIN TOLB"/>
    <property type="match status" value="1"/>
</dbReference>
<dbReference type="PANTHER" id="PTHR36842">
    <property type="entry name" value="PROTEIN TOLB HOMOLOG"/>
    <property type="match status" value="1"/>
</dbReference>
<evidence type="ECO:0000256" key="1">
    <source>
        <dbReference type="ARBA" id="ARBA00009820"/>
    </source>
</evidence>
<proteinExistence type="inferred from homology"/>
<reference evidence="2 3" key="1">
    <citation type="submission" date="2016-08" db="EMBL/GenBank/DDBJ databases">
        <authorList>
            <person name="Seilhamer J.J."/>
        </authorList>
    </citation>
    <scope>NUCLEOTIDE SEQUENCE [LARGE SCALE GENOMIC DNA]</scope>
    <source>
        <strain evidence="2 3">KCTC 42603</strain>
    </source>
</reference>
<evidence type="ECO:0000313" key="3">
    <source>
        <dbReference type="Proteomes" id="UP000175691"/>
    </source>
</evidence>
<protein>
    <submittedName>
        <fullName evidence="2">Uncharacterized protein</fullName>
    </submittedName>
</protein>
<dbReference type="STRING" id="1656094.BFC18_18300"/>
<keyword evidence="3" id="KW-1185">Reference proteome</keyword>
<gene>
    <name evidence="2" type="ORF">BFC18_18300</name>
</gene>
<dbReference type="SUPFAM" id="SSF82171">
    <property type="entry name" value="DPP6 N-terminal domain-like"/>
    <property type="match status" value="1"/>
</dbReference>
<name>A0A1E7Z759_9ALTE</name>
<dbReference type="Pfam" id="PF07676">
    <property type="entry name" value="PD40"/>
    <property type="match status" value="1"/>
</dbReference>
<dbReference type="InterPro" id="IPR011042">
    <property type="entry name" value="6-blade_b-propeller_TolB-like"/>
</dbReference>
<organism evidence="2 3">
    <name type="scientific">Alteromonas confluentis</name>
    <dbReference type="NCBI Taxonomy" id="1656094"/>
    <lineage>
        <taxon>Bacteria</taxon>
        <taxon>Pseudomonadati</taxon>
        <taxon>Pseudomonadota</taxon>
        <taxon>Gammaproteobacteria</taxon>
        <taxon>Alteromonadales</taxon>
        <taxon>Alteromonadaceae</taxon>
        <taxon>Alteromonas/Salinimonas group</taxon>
        <taxon>Alteromonas</taxon>
    </lineage>
</organism>
<dbReference type="InterPro" id="IPR011659">
    <property type="entry name" value="WD40"/>
</dbReference>
<accession>A0A1E7Z759</accession>
<evidence type="ECO:0000313" key="2">
    <source>
        <dbReference type="EMBL" id="OFC69366.1"/>
    </source>
</evidence>